<proteinExistence type="predicted"/>
<keyword evidence="1" id="KW-1133">Transmembrane helix</keyword>
<protein>
    <recommendedName>
        <fullName evidence="4">Transmembrane protein</fullName>
    </recommendedName>
</protein>
<sequence>MPAPVHWSTKMQQGKALACRNTVFHFWSEFEFGGDWGLFQSKKMSKGRGLMVVERWFVSGLGFWFVVELLLVILVAGNGRGVSTGASSSELCQILLLFSGGGWSGCYGKRVLEVVNRGFGWWR</sequence>
<comment type="caution">
    <text evidence="2">The sequence shown here is derived from an EMBL/GenBank/DDBJ whole genome shotgun (WGS) entry which is preliminary data.</text>
</comment>
<keyword evidence="3" id="KW-1185">Reference proteome</keyword>
<dbReference type="EMBL" id="JACXVP010000001">
    <property type="protein sequence ID" value="KAG5631811.1"/>
    <property type="molecule type" value="Genomic_DNA"/>
</dbReference>
<evidence type="ECO:0008006" key="4">
    <source>
        <dbReference type="Google" id="ProtNLM"/>
    </source>
</evidence>
<keyword evidence="1" id="KW-0812">Transmembrane</keyword>
<keyword evidence="1" id="KW-0472">Membrane</keyword>
<accession>A0A9J6B5C1</accession>
<evidence type="ECO:0000313" key="2">
    <source>
        <dbReference type="EMBL" id="KAG5631811.1"/>
    </source>
</evidence>
<organism evidence="2 3">
    <name type="scientific">Solanum commersonii</name>
    <name type="common">Commerson's wild potato</name>
    <name type="synonym">Commerson's nightshade</name>
    <dbReference type="NCBI Taxonomy" id="4109"/>
    <lineage>
        <taxon>Eukaryota</taxon>
        <taxon>Viridiplantae</taxon>
        <taxon>Streptophyta</taxon>
        <taxon>Embryophyta</taxon>
        <taxon>Tracheophyta</taxon>
        <taxon>Spermatophyta</taxon>
        <taxon>Magnoliopsida</taxon>
        <taxon>eudicotyledons</taxon>
        <taxon>Gunneridae</taxon>
        <taxon>Pentapetalae</taxon>
        <taxon>asterids</taxon>
        <taxon>lamiids</taxon>
        <taxon>Solanales</taxon>
        <taxon>Solanaceae</taxon>
        <taxon>Solanoideae</taxon>
        <taxon>Solaneae</taxon>
        <taxon>Solanum</taxon>
    </lineage>
</organism>
<dbReference type="Proteomes" id="UP000824120">
    <property type="component" value="Chromosome 1"/>
</dbReference>
<gene>
    <name evidence="2" type="ORF">H5410_003528</name>
</gene>
<reference evidence="2 3" key="1">
    <citation type="submission" date="2020-09" db="EMBL/GenBank/DDBJ databases">
        <title>De no assembly of potato wild relative species, Solanum commersonii.</title>
        <authorList>
            <person name="Cho K."/>
        </authorList>
    </citation>
    <scope>NUCLEOTIDE SEQUENCE [LARGE SCALE GENOMIC DNA]</scope>
    <source>
        <strain evidence="2">LZ3.2</strain>
        <tissue evidence="2">Leaf</tissue>
    </source>
</reference>
<evidence type="ECO:0000256" key="1">
    <source>
        <dbReference type="SAM" id="Phobius"/>
    </source>
</evidence>
<feature type="transmembrane region" description="Helical" evidence="1">
    <location>
        <begin position="56"/>
        <end position="77"/>
    </location>
</feature>
<dbReference type="AlphaFoldDB" id="A0A9J6B5C1"/>
<name>A0A9J6B5C1_SOLCO</name>
<evidence type="ECO:0000313" key="3">
    <source>
        <dbReference type="Proteomes" id="UP000824120"/>
    </source>
</evidence>